<dbReference type="GO" id="GO:0016787">
    <property type="term" value="F:hydrolase activity"/>
    <property type="evidence" value="ECO:0007669"/>
    <property type="project" value="InterPro"/>
</dbReference>
<dbReference type="InterPro" id="IPR004843">
    <property type="entry name" value="Calcineurin-like_PHP"/>
</dbReference>
<dbReference type="SUPFAM" id="SSF56300">
    <property type="entry name" value="Metallo-dependent phosphatases"/>
    <property type="match status" value="1"/>
</dbReference>
<dbReference type="Gene3D" id="3.60.21.10">
    <property type="match status" value="1"/>
</dbReference>
<dbReference type="InterPro" id="IPR029052">
    <property type="entry name" value="Metallo-depent_PP-like"/>
</dbReference>
<sequence length="174" mass="19394">MCWVIMSFTAALYETWNRRSVPNPSERGFSHKVSMEHARNAWDFRSIRCLGGGSFTPEDSLAEHNASVKWLSEVLARPFYGTTVVITHHAPARPSLDAKFSRSHSAASFASDLSKLAGGADLWIHGHVHRSADYRLWGCKVLCNPRGRPLALSEGSVTGTNRKFVTDFVYDLNN</sequence>
<dbReference type="AlphaFoldDB" id="B9THT3"/>
<protein>
    <recommendedName>
        <fullName evidence="1">Calcineurin-like phosphoesterase domain-containing protein</fullName>
    </recommendedName>
</protein>
<organism evidence="2 3">
    <name type="scientific">Ricinus communis</name>
    <name type="common">Castor bean</name>
    <dbReference type="NCBI Taxonomy" id="3988"/>
    <lineage>
        <taxon>Eukaryota</taxon>
        <taxon>Viridiplantae</taxon>
        <taxon>Streptophyta</taxon>
        <taxon>Embryophyta</taxon>
        <taxon>Tracheophyta</taxon>
        <taxon>Spermatophyta</taxon>
        <taxon>Magnoliopsida</taxon>
        <taxon>eudicotyledons</taxon>
        <taxon>Gunneridae</taxon>
        <taxon>Pentapetalae</taxon>
        <taxon>rosids</taxon>
        <taxon>fabids</taxon>
        <taxon>Malpighiales</taxon>
        <taxon>Euphorbiaceae</taxon>
        <taxon>Acalyphoideae</taxon>
        <taxon>Acalypheae</taxon>
        <taxon>Ricinus</taxon>
    </lineage>
</organism>
<dbReference type="InParanoid" id="B9THT3"/>
<gene>
    <name evidence="2" type="ORF">RCOM_1941850</name>
</gene>
<accession>B9THT3</accession>
<dbReference type="PANTHER" id="PTHR37844:SF2">
    <property type="entry name" value="SER_THR PROTEIN PHOSPHATASE SUPERFAMILY (AFU_ORTHOLOGUE AFUA_1G14840)"/>
    <property type="match status" value="1"/>
</dbReference>
<evidence type="ECO:0000313" key="3">
    <source>
        <dbReference type="Proteomes" id="UP000008311"/>
    </source>
</evidence>
<dbReference type="EMBL" id="EQ981842">
    <property type="protein sequence ID" value="EEF24582.1"/>
    <property type="molecule type" value="Genomic_DNA"/>
</dbReference>
<dbReference type="Proteomes" id="UP000008311">
    <property type="component" value="Unassembled WGS sequence"/>
</dbReference>
<name>B9THT3_RICCO</name>
<evidence type="ECO:0000259" key="1">
    <source>
        <dbReference type="Pfam" id="PF00149"/>
    </source>
</evidence>
<dbReference type="Pfam" id="PF00149">
    <property type="entry name" value="Metallophos"/>
    <property type="match status" value="1"/>
</dbReference>
<dbReference type="PANTHER" id="PTHR37844">
    <property type="entry name" value="SER/THR PROTEIN PHOSPHATASE SUPERFAMILY (AFU_ORTHOLOGUE AFUA_1G14840)"/>
    <property type="match status" value="1"/>
</dbReference>
<keyword evidence="3" id="KW-1185">Reference proteome</keyword>
<proteinExistence type="predicted"/>
<feature type="domain" description="Calcineurin-like phosphoesterase" evidence="1">
    <location>
        <begin position="46"/>
        <end position="130"/>
    </location>
</feature>
<reference evidence="3" key="1">
    <citation type="journal article" date="2010" name="Nat. Biotechnol.">
        <title>Draft genome sequence of the oilseed species Ricinus communis.</title>
        <authorList>
            <person name="Chan A.P."/>
            <person name="Crabtree J."/>
            <person name="Zhao Q."/>
            <person name="Lorenzi H."/>
            <person name="Orvis J."/>
            <person name="Puiu D."/>
            <person name="Melake-Berhan A."/>
            <person name="Jones K.M."/>
            <person name="Redman J."/>
            <person name="Chen G."/>
            <person name="Cahoon E.B."/>
            <person name="Gedil M."/>
            <person name="Stanke M."/>
            <person name="Haas B.J."/>
            <person name="Wortman J.R."/>
            <person name="Fraser-Liggett C.M."/>
            <person name="Ravel J."/>
            <person name="Rabinowicz P.D."/>
        </authorList>
    </citation>
    <scope>NUCLEOTIDE SEQUENCE [LARGE SCALE GENOMIC DNA]</scope>
    <source>
        <strain evidence="3">cv. Hale</strain>
    </source>
</reference>
<evidence type="ECO:0000313" key="2">
    <source>
        <dbReference type="EMBL" id="EEF24582.1"/>
    </source>
</evidence>